<accession>A0A7Y9XV95</accession>
<proteinExistence type="predicted"/>
<evidence type="ECO:0000259" key="6">
    <source>
        <dbReference type="Pfam" id="PF00676"/>
    </source>
</evidence>
<comment type="cofactor">
    <cofactor evidence="1">
        <name>thiamine diphosphate</name>
        <dbReference type="ChEBI" id="CHEBI:58937"/>
    </cofactor>
</comment>
<keyword evidence="7" id="KW-0670">Pyruvate</keyword>
<gene>
    <name evidence="7" type="ORF">FHS75_000325</name>
</gene>
<evidence type="ECO:0000256" key="2">
    <source>
        <dbReference type="ARBA" id="ARBA00023002"/>
    </source>
</evidence>
<dbReference type="PANTHER" id="PTHR11516">
    <property type="entry name" value="PYRUVATE DEHYDROGENASE E1 COMPONENT, ALPHA SUBUNIT BACTERIAL AND ORGANELLAR"/>
    <property type="match status" value="1"/>
</dbReference>
<evidence type="ECO:0000313" key="7">
    <source>
        <dbReference type="EMBL" id="NYH94020.1"/>
    </source>
</evidence>
<dbReference type="RefSeq" id="WP_229735458.1">
    <property type="nucleotide sequence ID" value="NZ_BMGF01000001.1"/>
</dbReference>
<protein>
    <submittedName>
        <fullName evidence="7">Pyruvate dehydrogenase E1 component alpha subunit</fullName>
        <ecNumber evidence="7">1.2.4.1</ecNumber>
    </submittedName>
</protein>
<dbReference type="SUPFAM" id="SSF52518">
    <property type="entry name" value="Thiamin diphosphate-binding fold (THDP-binding)"/>
    <property type="match status" value="1"/>
</dbReference>
<dbReference type="GO" id="GO:0004739">
    <property type="term" value="F:pyruvate dehydrogenase (acetyl-transferring) activity"/>
    <property type="evidence" value="ECO:0007669"/>
    <property type="project" value="UniProtKB-EC"/>
</dbReference>
<keyword evidence="3" id="KW-0786">Thiamine pyrophosphate</keyword>
<dbReference type="AlphaFoldDB" id="A0A7Y9XV95"/>
<name>A0A7Y9XV95_9SPHN</name>
<dbReference type="InterPro" id="IPR029061">
    <property type="entry name" value="THDP-binding"/>
</dbReference>
<evidence type="ECO:0000256" key="3">
    <source>
        <dbReference type="ARBA" id="ARBA00023052"/>
    </source>
</evidence>
<organism evidence="7 8">
    <name type="scientific">Novosphingobium marinum</name>
    <dbReference type="NCBI Taxonomy" id="1514948"/>
    <lineage>
        <taxon>Bacteria</taxon>
        <taxon>Pseudomonadati</taxon>
        <taxon>Pseudomonadota</taxon>
        <taxon>Alphaproteobacteria</taxon>
        <taxon>Sphingomonadales</taxon>
        <taxon>Sphingomonadaceae</taxon>
        <taxon>Novosphingobium</taxon>
    </lineage>
</organism>
<dbReference type="CDD" id="cd02000">
    <property type="entry name" value="TPP_E1_PDC_ADC_BCADC"/>
    <property type="match status" value="1"/>
</dbReference>
<dbReference type="PANTHER" id="PTHR11516:SF60">
    <property type="entry name" value="PYRUVATE DEHYDROGENASE E1 COMPONENT SUBUNIT ALPHA"/>
    <property type="match status" value="1"/>
</dbReference>
<feature type="domain" description="Dehydrogenase E1 component" evidence="6">
    <location>
        <begin position="11"/>
        <end position="309"/>
    </location>
</feature>
<dbReference type="Gene3D" id="3.40.50.970">
    <property type="match status" value="1"/>
</dbReference>
<evidence type="ECO:0000313" key="8">
    <source>
        <dbReference type="Proteomes" id="UP000522081"/>
    </source>
</evidence>
<comment type="function">
    <text evidence="4">The pyruvate dehydrogenase complex catalyzes the overall conversion of pyruvate to acetyl-CoA and CO(2). It contains multiple copies of three enzymatic components: pyruvate dehydrogenase (E1), dihydrolipoamide acetyltransferase (E2) and lipoamide dehydrogenase (E3).</text>
</comment>
<dbReference type="EC" id="1.2.4.1" evidence="7"/>
<keyword evidence="8" id="KW-1185">Reference proteome</keyword>
<dbReference type="InterPro" id="IPR050642">
    <property type="entry name" value="PDH_E1_Alpha_Subunit"/>
</dbReference>
<keyword evidence="2 7" id="KW-0560">Oxidoreductase</keyword>
<reference evidence="7 8" key="1">
    <citation type="submission" date="2020-07" db="EMBL/GenBank/DDBJ databases">
        <title>Genomic Encyclopedia of Type Strains, Phase IV (KMG-IV): sequencing the most valuable type-strain genomes for metagenomic binning, comparative biology and taxonomic classification.</title>
        <authorList>
            <person name="Goeker M."/>
        </authorList>
    </citation>
    <scope>NUCLEOTIDE SEQUENCE [LARGE SCALE GENOMIC DNA]</scope>
    <source>
        <strain evidence="7 8">DSM 29043</strain>
    </source>
</reference>
<dbReference type="Proteomes" id="UP000522081">
    <property type="component" value="Unassembled WGS sequence"/>
</dbReference>
<comment type="catalytic activity">
    <reaction evidence="5">
        <text>N(6)-[(R)-lipoyl]-L-lysyl-[protein] + pyruvate + H(+) = N(6)-[(R)-S(8)-acetyldihydrolipoyl]-L-lysyl-[protein] + CO2</text>
        <dbReference type="Rhea" id="RHEA:19189"/>
        <dbReference type="Rhea" id="RHEA-COMP:10474"/>
        <dbReference type="Rhea" id="RHEA-COMP:10478"/>
        <dbReference type="ChEBI" id="CHEBI:15361"/>
        <dbReference type="ChEBI" id="CHEBI:15378"/>
        <dbReference type="ChEBI" id="CHEBI:16526"/>
        <dbReference type="ChEBI" id="CHEBI:83099"/>
        <dbReference type="ChEBI" id="CHEBI:83111"/>
        <dbReference type="EC" id="1.2.4.1"/>
    </reaction>
</comment>
<dbReference type="GO" id="GO:0006086">
    <property type="term" value="P:pyruvate decarboxylation to acetyl-CoA"/>
    <property type="evidence" value="ECO:0007669"/>
    <property type="project" value="TreeGrafter"/>
</dbReference>
<evidence type="ECO:0000256" key="5">
    <source>
        <dbReference type="ARBA" id="ARBA00051231"/>
    </source>
</evidence>
<evidence type="ECO:0000256" key="1">
    <source>
        <dbReference type="ARBA" id="ARBA00001964"/>
    </source>
</evidence>
<dbReference type="InterPro" id="IPR001017">
    <property type="entry name" value="DH_E1"/>
</dbReference>
<dbReference type="EMBL" id="JACBZF010000001">
    <property type="protein sequence ID" value="NYH94020.1"/>
    <property type="molecule type" value="Genomic_DNA"/>
</dbReference>
<sequence>MKNSLHLEMYRRMVRIRRFEAAAVDLLAKGELAGGLHTTPGQEGAIVGACVALREDDYMVGTHRSHGHPIGKGASLRGLMAELMARSTGVNRGKGGSMHLADFSVGSLGETSIVGSGLPIATGAALGAQMKGTDRVSLCFFGDGASSEGTFHESLNIAAIWKLPVVYFCENNLYAISTPARETVSVEHIAARAAGYDMPGHVVDGQDVLEVYEVVKSAVDRARSGGGPSLVEAKTYRFEEHAIGLNHLSYREHAEVEQWRKRDPIALFRDRLLDEGVISRGDLDKAEEDVGAEIGDAIEFARSSPDPDPAEAFDHVYATTLETGA</sequence>
<evidence type="ECO:0000256" key="4">
    <source>
        <dbReference type="ARBA" id="ARBA00025211"/>
    </source>
</evidence>
<dbReference type="Pfam" id="PF00676">
    <property type="entry name" value="E1_dh"/>
    <property type="match status" value="1"/>
</dbReference>
<comment type="caution">
    <text evidence="7">The sequence shown here is derived from an EMBL/GenBank/DDBJ whole genome shotgun (WGS) entry which is preliminary data.</text>
</comment>